<feature type="compositionally biased region" description="Polar residues" evidence="1">
    <location>
        <begin position="64"/>
        <end position="73"/>
    </location>
</feature>
<dbReference type="EMBL" id="JAHYIQ010000018">
    <property type="protein sequence ID" value="KAK1124285.1"/>
    <property type="molecule type" value="Genomic_DNA"/>
</dbReference>
<evidence type="ECO:0000256" key="1">
    <source>
        <dbReference type="SAM" id="MobiDB-lite"/>
    </source>
</evidence>
<protein>
    <submittedName>
        <fullName evidence="2">Uncharacterized protein</fullName>
    </submittedName>
</protein>
<keyword evidence="3" id="KW-1185">Reference proteome</keyword>
<feature type="region of interest" description="Disordered" evidence="1">
    <location>
        <begin position="52"/>
        <end position="73"/>
    </location>
</feature>
<reference evidence="2" key="1">
    <citation type="submission" date="2021-10" db="EMBL/GenBank/DDBJ databases">
        <title>Melipona bicolor Genome sequencing and assembly.</title>
        <authorList>
            <person name="Araujo N.S."/>
            <person name="Arias M.C."/>
        </authorList>
    </citation>
    <scope>NUCLEOTIDE SEQUENCE</scope>
    <source>
        <strain evidence="2">USP_2M_L1-L4_2017</strain>
        <tissue evidence="2">Whole body</tissue>
    </source>
</reference>
<evidence type="ECO:0000313" key="2">
    <source>
        <dbReference type="EMBL" id="KAK1124285.1"/>
    </source>
</evidence>
<organism evidence="2 3">
    <name type="scientific">Melipona bicolor</name>
    <dbReference type="NCBI Taxonomy" id="60889"/>
    <lineage>
        <taxon>Eukaryota</taxon>
        <taxon>Metazoa</taxon>
        <taxon>Ecdysozoa</taxon>
        <taxon>Arthropoda</taxon>
        <taxon>Hexapoda</taxon>
        <taxon>Insecta</taxon>
        <taxon>Pterygota</taxon>
        <taxon>Neoptera</taxon>
        <taxon>Endopterygota</taxon>
        <taxon>Hymenoptera</taxon>
        <taxon>Apocrita</taxon>
        <taxon>Aculeata</taxon>
        <taxon>Apoidea</taxon>
        <taxon>Anthophila</taxon>
        <taxon>Apidae</taxon>
        <taxon>Melipona</taxon>
    </lineage>
</organism>
<sequence>MIDKALGTNKAQPDGQDFMATQVCWRLKTLKTHKLAPMSLHPDRGYCRMETLPNRQVGGHSRRQPTSSEVATL</sequence>
<dbReference type="Proteomes" id="UP001177670">
    <property type="component" value="Unassembled WGS sequence"/>
</dbReference>
<gene>
    <name evidence="2" type="ORF">K0M31_006657</name>
</gene>
<evidence type="ECO:0000313" key="3">
    <source>
        <dbReference type="Proteomes" id="UP001177670"/>
    </source>
</evidence>
<name>A0AA40FRZ7_9HYME</name>
<dbReference type="AlphaFoldDB" id="A0AA40FRZ7"/>
<accession>A0AA40FRZ7</accession>
<proteinExistence type="predicted"/>
<comment type="caution">
    <text evidence="2">The sequence shown here is derived from an EMBL/GenBank/DDBJ whole genome shotgun (WGS) entry which is preliminary data.</text>
</comment>